<evidence type="ECO:0000256" key="2">
    <source>
        <dbReference type="SAM" id="Phobius"/>
    </source>
</evidence>
<feature type="region of interest" description="Disordered" evidence="1">
    <location>
        <begin position="581"/>
        <end position="612"/>
    </location>
</feature>
<evidence type="ECO:0000259" key="3">
    <source>
        <dbReference type="SMART" id="SM00460"/>
    </source>
</evidence>
<feature type="transmembrane region" description="Helical" evidence="2">
    <location>
        <begin position="20"/>
        <end position="37"/>
    </location>
</feature>
<keyword evidence="2" id="KW-0812">Transmembrane</keyword>
<sequence>MRQGQNRFITLLLNDWAHRLTVLLSGIFLLQFVIWLAQEEYVWLPETVLYIKTTLVIVGVLEILLYRAGGYRFWLQAAAVAIYTYVAVDYTPAAIREPSFQEQLWDFLGHPHPFIWFTLGTWIIYITTIYWVQVRWRIYLLMFISIMAMAVRDSFSQIYLWKQVAVVIACGLCLLIIRHFIELRRRNPIGWAYLADYPATVGIPIVLLLVFTIVPGVFAPNVSNILTDPYTLWKNWKGEQVSFNGKGFSSILNDLDASSGYGRNDDQLGGGFNFDYSPIMTVETTHRSYWRGEVRSVYTGSGWEQSAAEKLGPSSEVRPSRTLRSYPRFKDSLTETVEVRQTVTMLREDTYPVLFGAYAIQQADEVMAEPGFERLLWMERSSELRWTERPSRPYPTTYTLVSQVPIVREGELRNAHRPVNPGEMAEYLQLPDSVPDRVRGLAQEITKDEATPYDQVKAIERYLQTNFKYTNNPNSNGSDSMDFVDRFLFEIQEGYCDYFSSAMVVMTRSIGMPARWVKGFAPGSLSFDENIGLNPYEEMDPNGAGLYTVRNSDAHSWVEVYFEGYGWIPFEPTAGFALPVLAQPSGEDNPQPELDEAPESLPESEDVPADGPFGNRGTQVLIGWIAAAGLLLAAAAVGMTRWGRTRIRRIVFRELPASGLRQQIIVEYNRFIRHAKRKGRRAHDYETARETIQRWANQQVWASGDMLKLLGLFEKAKYSGSPITREEYEQTVALVKKLKEIV</sequence>
<dbReference type="PANTHER" id="PTHR42736">
    <property type="entry name" value="PROTEIN-GLUTAMINE GAMMA-GLUTAMYLTRANSFERASE"/>
    <property type="match status" value="1"/>
</dbReference>
<dbReference type="Pfam" id="PF01841">
    <property type="entry name" value="Transglut_core"/>
    <property type="match status" value="1"/>
</dbReference>
<dbReference type="Gene3D" id="3.10.620.30">
    <property type="match status" value="1"/>
</dbReference>
<dbReference type="PANTHER" id="PTHR42736:SF1">
    <property type="entry name" value="PROTEIN-GLUTAMINE GAMMA-GLUTAMYLTRANSFERASE"/>
    <property type="match status" value="1"/>
</dbReference>
<name>A0ABW3DFX2_9BACL</name>
<dbReference type="InterPro" id="IPR002931">
    <property type="entry name" value="Transglutaminase-like"/>
</dbReference>
<keyword evidence="2" id="KW-1133">Transmembrane helix</keyword>
<keyword evidence="5" id="KW-1185">Reference proteome</keyword>
<feature type="compositionally biased region" description="Acidic residues" evidence="1">
    <location>
        <begin position="593"/>
        <end position="608"/>
    </location>
</feature>
<dbReference type="InterPro" id="IPR052901">
    <property type="entry name" value="Bact_TGase-like"/>
</dbReference>
<evidence type="ECO:0000313" key="4">
    <source>
        <dbReference type="EMBL" id="MFD0871469.1"/>
    </source>
</evidence>
<dbReference type="EMBL" id="JBHTIU010000081">
    <property type="protein sequence ID" value="MFD0871469.1"/>
    <property type="molecule type" value="Genomic_DNA"/>
</dbReference>
<feature type="transmembrane region" description="Helical" evidence="2">
    <location>
        <begin position="193"/>
        <end position="218"/>
    </location>
</feature>
<feature type="transmembrane region" description="Helical" evidence="2">
    <location>
        <begin position="49"/>
        <end position="66"/>
    </location>
</feature>
<proteinExistence type="predicted"/>
<keyword evidence="2" id="KW-0472">Membrane</keyword>
<feature type="transmembrane region" description="Helical" evidence="2">
    <location>
        <begin position="73"/>
        <end position="93"/>
    </location>
</feature>
<dbReference type="SUPFAM" id="SSF54001">
    <property type="entry name" value="Cysteine proteinases"/>
    <property type="match status" value="1"/>
</dbReference>
<dbReference type="InterPro" id="IPR038765">
    <property type="entry name" value="Papain-like_cys_pep_sf"/>
</dbReference>
<reference evidence="5" key="1">
    <citation type="journal article" date="2019" name="Int. J. Syst. Evol. Microbiol.">
        <title>The Global Catalogue of Microorganisms (GCM) 10K type strain sequencing project: providing services to taxonomists for standard genome sequencing and annotation.</title>
        <authorList>
            <consortium name="The Broad Institute Genomics Platform"/>
            <consortium name="The Broad Institute Genome Sequencing Center for Infectious Disease"/>
            <person name="Wu L."/>
            <person name="Ma J."/>
        </authorList>
    </citation>
    <scope>NUCLEOTIDE SEQUENCE [LARGE SCALE GENOMIC DNA]</scope>
    <source>
        <strain evidence="5">CCUG 57263</strain>
    </source>
</reference>
<dbReference type="Proteomes" id="UP001597120">
    <property type="component" value="Unassembled WGS sequence"/>
</dbReference>
<dbReference type="RefSeq" id="WP_379290504.1">
    <property type="nucleotide sequence ID" value="NZ_JBHTIU010000081.1"/>
</dbReference>
<feature type="transmembrane region" description="Helical" evidence="2">
    <location>
        <begin position="161"/>
        <end position="181"/>
    </location>
</feature>
<comment type="caution">
    <text evidence="4">The sequence shown here is derived from an EMBL/GenBank/DDBJ whole genome shotgun (WGS) entry which is preliminary data.</text>
</comment>
<accession>A0ABW3DFX2</accession>
<dbReference type="Pfam" id="PF13559">
    <property type="entry name" value="DUF4129"/>
    <property type="match status" value="1"/>
</dbReference>
<evidence type="ECO:0000313" key="5">
    <source>
        <dbReference type="Proteomes" id="UP001597120"/>
    </source>
</evidence>
<evidence type="ECO:0000256" key="1">
    <source>
        <dbReference type="SAM" id="MobiDB-lite"/>
    </source>
</evidence>
<protein>
    <submittedName>
        <fullName evidence="4">DUF3488 and DUF4129 domain-containing transglutaminase family protein</fullName>
    </submittedName>
</protein>
<feature type="transmembrane region" description="Helical" evidence="2">
    <location>
        <begin position="621"/>
        <end position="639"/>
    </location>
</feature>
<feature type="domain" description="Transglutaminase-like" evidence="3">
    <location>
        <begin position="488"/>
        <end position="574"/>
    </location>
</feature>
<organism evidence="4 5">
    <name type="scientific">Paenibacillus residui</name>
    <dbReference type="NCBI Taxonomy" id="629724"/>
    <lineage>
        <taxon>Bacteria</taxon>
        <taxon>Bacillati</taxon>
        <taxon>Bacillota</taxon>
        <taxon>Bacilli</taxon>
        <taxon>Bacillales</taxon>
        <taxon>Paenibacillaceae</taxon>
        <taxon>Paenibacillus</taxon>
    </lineage>
</organism>
<dbReference type="SMART" id="SM00460">
    <property type="entry name" value="TGc"/>
    <property type="match status" value="1"/>
</dbReference>
<feature type="transmembrane region" description="Helical" evidence="2">
    <location>
        <begin position="138"/>
        <end position="155"/>
    </location>
</feature>
<feature type="transmembrane region" description="Helical" evidence="2">
    <location>
        <begin position="113"/>
        <end position="131"/>
    </location>
</feature>
<dbReference type="InterPro" id="IPR025403">
    <property type="entry name" value="TgpA-like_C"/>
</dbReference>
<gene>
    <name evidence="4" type="ORF">ACFQ03_20220</name>
</gene>